<dbReference type="PANTHER" id="PTHR24201">
    <property type="entry name" value="ANK_REP_REGION DOMAIN-CONTAINING PROTEIN"/>
    <property type="match status" value="1"/>
</dbReference>
<dbReference type="Proteomes" id="UP001287356">
    <property type="component" value="Unassembled WGS sequence"/>
</dbReference>
<dbReference type="SMART" id="SM00248">
    <property type="entry name" value="ANK"/>
    <property type="match status" value="3"/>
</dbReference>
<evidence type="ECO:0000313" key="5">
    <source>
        <dbReference type="Proteomes" id="UP001287356"/>
    </source>
</evidence>
<evidence type="ECO:0000256" key="2">
    <source>
        <dbReference type="ARBA" id="ARBA00023043"/>
    </source>
</evidence>
<reference evidence="4" key="1">
    <citation type="journal article" date="2023" name="Mol. Phylogenet. Evol.">
        <title>Genome-scale phylogeny and comparative genomics of the fungal order Sordariales.</title>
        <authorList>
            <person name="Hensen N."/>
            <person name="Bonometti L."/>
            <person name="Westerberg I."/>
            <person name="Brannstrom I.O."/>
            <person name="Guillou S."/>
            <person name="Cros-Aarteil S."/>
            <person name="Calhoun S."/>
            <person name="Haridas S."/>
            <person name="Kuo A."/>
            <person name="Mondo S."/>
            <person name="Pangilinan J."/>
            <person name="Riley R."/>
            <person name="LaButti K."/>
            <person name="Andreopoulos B."/>
            <person name="Lipzen A."/>
            <person name="Chen C."/>
            <person name="Yan M."/>
            <person name="Daum C."/>
            <person name="Ng V."/>
            <person name="Clum A."/>
            <person name="Steindorff A."/>
            <person name="Ohm R.A."/>
            <person name="Martin F."/>
            <person name="Silar P."/>
            <person name="Natvig D.O."/>
            <person name="Lalanne C."/>
            <person name="Gautier V."/>
            <person name="Ament-Velasquez S.L."/>
            <person name="Kruys A."/>
            <person name="Hutchinson M.I."/>
            <person name="Powell A.J."/>
            <person name="Barry K."/>
            <person name="Miller A.N."/>
            <person name="Grigoriev I.V."/>
            <person name="Debuchy R."/>
            <person name="Gladieux P."/>
            <person name="Hiltunen Thoren M."/>
            <person name="Johannesson H."/>
        </authorList>
    </citation>
    <scope>NUCLEOTIDE SEQUENCE</scope>
    <source>
        <strain evidence="4">CBS 958.72</strain>
    </source>
</reference>
<dbReference type="EMBL" id="JAULSN010000004">
    <property type="protein sequence ID" value="KAK3374163.1"/>
    <property type="molecule type" value="Genomic_DNA"/>
</dbReference>
<evidence type="ECO:0000313" key="4">
    <source>
        <dbReference type="EMBL" id="KAK3374163.1"/>
    </source>
</evidence>
<dbReference type="SUPFAM" id="SSF48403">
    <property type="entry name" value="Ankyrin repeat"/>
    <property type="match status" value="1"/>
</dbReference>
<sequence length="338" mass="36849">MPPDFLFWYNNAASPSLFDALLRAGGDANEQDHNGKSALQVLLRSTITEFRIPSRGPLRIATALLQSGAKANNEELFPALLLRDRPLVRCLLDHGAQFTDQDPSGMTGLEVALLYASLPPSTTYILPLTYSSGSRRFLPVSFTAASPFWHADDDVVQGSPLGSPSTAARVTSSTATPRCSMPLRWLIWAASISFLKDEDGADVNAPPARDSGATALQVASKMGFMGIAKLLLDHGADVNAFRARKHGRTALEGAAEHGRLDMIALLLQHGERTTGSGRRQYIRSIKLAEKMGHFVAADFLINSQDWTDEDDAMLLEADILVEEGQWHDEEQPEEHNGD</sequence>
<feature type="repeat" description="ANK" evidence="3">
    <location>
        <begin position="211"/>
        <end position="243"/>
    </location>
</feature>
<proteinExistence type="predicted"/>
<dbReference type="InterPro" id="IPR036770">
    <property type="entry name" value="Ankyrin_rpt-contain_sf"/>
</dbReference>
<keyword evidence="5" id="KW-1185">Reference proteome</keyword>
<keyword evidence="2 3" id="KW-0040">ANK repeat</keyword>
<dbReference type="InterPro" id="IPR002110">
    <property type="entry name" value="Ankyrin_rpt"/>
</dbReference>
<dbReference type="PROSITE" id="PS50297">
    <property type="entry name" value="ANK_REP_REGION"/>
    <property type="match status" value="2"/>
</dbReference>
<keyword evidence="1" id="KW-0677">Repeat</keyword>
<feature type="repeat" description="ANK" evidence="3">
    <location>
        <begin position="246"/>
        <end position="278"/>
    </location>
</feature>
<evidence type="ECO:0000256" key="3">
    <source>
        <dbReference type="PROSITE-ProRule" id="PRU00023"/>
    </source>
</evidence>
<evidence type="ECO:0000256" key="1">
    <source>
        <dbReference type="ARBA" id="ARBA00022737"/>
    </source>
</evidence>
<dbReference type="InterPro" id="IPR050776">
    <property type="entry name" value="Ank_Repeat/CDKN_Inhibitor"/>
</dbReference>
<dbReference type="PROSITE" id="PS50088">
    <property type="entry name" value="ANK_REPEAT"/>
    <property type="match status" value="2"/>
</dbReference>
<organism evidence="4 5">
    <name type="scientific">Lasiosphaeria ovina</name>
    <dbReference type="NCBI Taxonomy" id="92902"/>
    <lineage>
        <taxon>Eukaryota</taxon>
        <taxon>Fungi</taxon>
        <taxon>Dikarya</taxon>
        <taxon>Ascomycota</taxon>
        <taxon>Pezizomycotina</taxon>
        <taxon>Sordariomycetes</taxon>
        <taxon>Sordariomycetidae</taxon>
        <taxon>Sordariales</taxon>
        <taxon>Lasiosphaeriaceae</taxon>
        <taxon>Lasiosphaeria</taxon>
    </lineage>
</organism>
<reference evidence="4" key="2">
    <citation type="submission" date="2023-06" db="EMBL/GenBank/DDBJ databases">
        <authorList>
            <consortium name="Lawrence Berkeley National Laboratory"/>
            <person name="Haridas S."/>
            <person name="Hensen N."/>
            <person name="Bonometti L."/>
            <person name="Westerberg I."/>
            <person name="Brannstrom I.O."/>
            <person name="Guillou S."/>
            <person name="Cros-Aarteil S."/>
            <person name="Calhoun S."/>
            <person name="Kuo A."/>
            <person name="Mondo S."/>
            <person name="Pangilinan J."/>
            <person name="Riley R."/>
            <person name="Labutti K."/>
            <person name="Andreopoulos B."/>
            <person name="Lipzen A."/>
            <person name="Chen C."/>
            <person name="Yanf M."/>
            <person name="Daum C."/>
            <person name="Ng V."/>
            <person name="Clum A."/>
            <person name="Steindorff A."/>
            <person name="Ohm R."/>
            <person name="Martin F."/>
            <person name="Silar P."/>
            <person name="Natvig D."/>
            <person name="Lalanne C."/>
            <person name="Gautier V."/>
            <person name="Ament-Velasquez S.L."/>
            <person name="Kruys A."/>
            <person name="Hutchinson M.I."/>
            <person name="Powell A.J."/>
            <person name="Barry K."/>
            <person name="Miller A.N."/>
            <person name="Grigoriev I.V."/>
            <person name="Debuchy R."/>
            <person name="Gladieux P."/>
            <person name="Thoren M.H."/>
            <person name="Johannesson H."/>
        </authorList>
    </citation>
    <scope>NUCLEOTIDE SEQUENCE</scope>
    <source>
        <strain evidence="4">CBS 958.72</strain>
    </source>
</reference>
<comment type="caution">
    <text evidence="4">The sequence shown here is derived from an EMBL/GenBank/DDBJ whole genome shotgun (WGS) entry which is preliminary data.</text>
</comment>
<dbReference type="Gene3D" id="1.25.40.20">
    <property type="entry name" value="Ankyrin repeat-containing domain"/>
    <property type="match status" value="2"/>
</dbReference>
<accession>A0AAE0KCH1</accession>
<dbReference type="Pfam" id="PF12796">
    <property type="entry name" value="Ank_2"/>
    <property type="match status" value="1"/>
</dbReference>
<protein>
    <submittedName>
        <fullName evidence="4">Ankyrin repeat-containing domain protein</fullName>
    </submittedName>
</protein>
<gene>
    <name evidence="4" type="ORF">B0T24DRAFT_704354</name>
</gene>
<name>A0AAE0KCH1_9PEZI</name>
<dbReference type="AlphaFoldDB" id="A0AAE0KCH1"/>